<sequence>MLIKLRKFLRNRLAKRKRWYRVKQLKKAVNAEQKVRNKIYYPKFRRTTQKIIQEETVSYLQNEGKTQVYPENPSYFSINYNILIIYNIRF</sequence>
<reference evidence="1 2" key="1">
    <citation type="submission" date="2016-10" db="EMBL/GenBank/DDBJ databases">
        <authorList>
            <person name="Varghese N."/>
            <person name="Submissions S."/>
        </authorList>
    </citation>
    <scope>NUCLEOTIDE SEQUENCE [LARGE SCALE GENOMIC DNA]</scope>
    <source>
        <strain evidence="1 2">DSM 16392</strain>
    </source>
</reference>
<gene>
    <name evidence="1" type="ORF">SAMN04488518_101211</name>
</gene>
<evidence type="ECO:0000313" key="1">
    <source>
        <dbReference type="EMBL" id="SFJ90626.1"/>
    </source>
</evidence>
<name>A0A1I3V8D1_9HYPH</name>
<proteinExistence type="predicted"/>
<keyword evidence="2" id="KW-1185">Reference proteome</keyword>
<accession>A0A1I3V8D1</accession>
<evidence type="ECO:0000313" key="2">
    <source>
        <dbReference type="Proteomes" id="UP000199598"/>
    </source>
</evidence>
<protein>
    <submittedName>
        <fullName evidence="1">Uncharacterized protein</fullName>
    </submittedName>
</protein>
<dbReference type="Proteomes" id="UP000199598">
    <property type="component" value="Unassembled WGS sequence"/>
</dbReference>
<comment type="caution">
    <text evidence="1">The sequence shown here is derived from an EMBL/GenBank/DDBJ whole genome shotgun (WGS) entry which is preliminary data.</text>
</comment>
<organism evidence="1 2">
    <name type="scientific">Pseudovibrio ascidiaceicola</name>
    <dbReference type="NCBI Taxonomy" id="285279"/>
    <lineage>
        <taxon>Bacteria</taxon>
        <taxon>Pseudomonadati</taxon>
        <taxon>Pseudomonadota</taxon>
        <taxon>Alphaproteobacteria</taxon>
        <taxon>Hyphomicrobiales</taxon>
        <taxon>Stappiaceae</taxon>
        <taxon>Pseudovibrio</taxon>
    </lineage>
</organism>
<dbReference type="EMBL" id="FOSK01000001">
    <property type="protein sequence ID" value="SFJ90626.1"/>
    <property type="molecule type" value="Genomic_DNA"/>
</dbReference>